<dbReference type="InterPro" id="IPR036179">
    <property type="entry name" value="Ig-like_dom_sf"/>
</dbReference>
<protein>
    <submittedName>
        <fullName evidence="5">Uncharacterized protein</fullName>
    </submittedName>
</protein>
<comment type="subcellular location">
    <subcellularLocation>
        <location evidence="1">Membrane</location>
    </subcellularLocation>
</comment>
<proteinExistence type="predicted"/>
<sequence>MAPGLADPTPPSPFVLAAWAQGPQSSEVAGAVGGVALLNPQSLQNPSKFSQIHWRWQNQLKIASWKKGEQPMYLQGRFEGRLELLENGTLRMSNLSLGDGGSGSTGCTWRRTRAGRASTGSYLVPKPRVTATTNGDPQVCNTTLSCSVALPGVTYEWIPPQKAPMKEGPVLEVSVSPAVETYVCRVSNPVSSSNASLTLRRPCSWTGAARAGLGAGVSPEGLGGAPAALGHLVLLVLLFLLLAAA</sequence>
<accession>A0A8U8AW55</accession>
<dbReference type="InterPro" id="IPR013783">
    <property type="entry name" value="Ig-like_fold"/>
</dbReference>
<dbReference type="Proteomes" id="UP000694382">
    <property type="component" value="Chromosome 25"/>
</dbReference>
<keyword evidence="3" id="KW-0472">Membrane</keyword>
<dbReference type="SUPFAM" id="SSF48726">
    <property type="entry name" value="Immunoglobulin"/>
    <property type="match status" value="1"/>
</dbReference>
<dbReference type="GO" id="GO:0042110">
    <property type="term" value="P:T cell activation"/>
    <property type="evidence" value="ECO:0007669"/>
    <property type="project" value="TreeGrafter"/>
</dbReference>
<organism evidence="5 6">
    <name type="scientific">Geospiza parvula</name>
    <name type="common">Small tree-finch</name>
    <name type="synonym">Camarhynchus parvulus</name>
    <dbReference type="NCBI Taxonomy" id="87175"/>
    <lineage>
        <taxon>Eukaryota</taxon>
        <taxon>Metazoa</taxon>
        <taxon>Chordata</taxon>
        <taxon>Craniata</taxon>
        <taxon>Vertebrata</taxon>
        <taxon>Euteleostomi</taxon>
        <taxon>Archelosauria</taxon>
        <taxon>Archosauria</taxon>
        <taxon>Dinosauria</taxon>
        <taxon>Saurischia</taxon>
        <taxon>Theropoda</taxon>
        <taxon>Coelurosauria</taxon>
        <taxon>Aves</taxon>
        <taxon>Neognathae</taxon>
        <taxon>Neoaves</taxon>
        <taxon>Telluraves</taxon>
        <taxon>Australaves</taxon>
        <taxon>Passeriformes</taxon>
        <taxon>Thraupidae</taxon>
        <taxon>Camarhynchus</taxon>
    </lineage>
</organism>
<dbReference type="InterPro" id="IPR007110">
    <property type="entry name" value="Ig-like_dom"/>
</dbReference>
<dbReference type="PANTHER" id="PTHR12080">
    <property type="entry name" value="SIGNALING LYMPHOCYTIC ACTIVATION MOLECULE"/>
    <property type="match status" value="1"/>
</dbReference>
<keyword evidence="4" id="KW-0325">Glycoprotein</keyword>
<dbReference type="PANTHER" id="PTHR12080:SF18">
    <property type="entry name" value="SLAM FAMILY MEMBER 9"/>
    <property type="match status" value="1"/>
</dbReference>
<reference evidence="5" key="3">
    <citation type="submission" date="2025-09" db="UniProtKB">
        <authorList>
            <consortium name="Ensembl"/>
        </authorList>
    </citation>
    <scope>IDENTIFICATION</scope>
</reference>
<evidence type="ECO:0000256" key="4">
    <source>
        <dbReference type="ARBA" id="ARBA00023180"/>
    </source>
</evidence>
<reference evidence="5" key="1">
    <citation type="submission" date="2020-02" db="EMBL/GenBank/DDBJ databases">
        <authorList>
            <person name="Enbody D E."/>
            <person name="Pettersson E M."/>
        </authorList>
    </citation>
    <scope>NUCLEOTIDE SEQUENCE [LARGE SCALE GENOMIC DNA]</scope>
</reference>
<dbReference type="PROSITE" id="PS50835">
    <property type="entry name" value="IG_LIKE"/>
    <property type="match status" value="1"/>
</dbReference>
<evidence type="ECO:0000313" key="6">
    <source>
        <dbReference type="Proteomes" id="UP000694382"/>
    </source>
</evidence>
<keyword evidence="2" id="KW-0732">Signal</keyword>
<name>A0A8C3MNT4_GEOPR</name>
<evidence type="ECO:0000256" key="2">
    <source>
        <dbReference type="ARBA" id="ARBA00022729"/>
    </source>
</evidence>
<dbReference type="GO" id="GO:0009897">
    <property type="term" value="C:external side of plasma membrane"/>
    <property type="evidence" value="ECO:0007669"/>
    <property type="project" value="TreeGrafter"/>
</dbReference>
<dbReference type="InterPro" id="IPR015631">
    <property type="entry name" value="CD2/SLAM_rcpt"/>
</dbReference>
<evidence type="ECO:0000256" key="3">
    <source>
        <dbReference type="ARBA" id="ARBA00023136"/>
    </source>
</evidence>
<keyword evidence="6" id="KW-1185">Reference proteome</keyword>
<reference evidence="5" key="2">
    <citation type="submission" date="2025-08" db="UniProtKB">
        <authorList>
            <consortium name="Ensembl"/>
        </authorList>
    </citation>
    <scope>IDENTIFICATION</scope>
</reference>
<dbReference type="Ensembl" id="ENSCPVT00000009515.2">
    <property type="protein sequence ID" value="ENSCPVP00000009121.2"/>
    <property type="gene ID" value="ENSCPVG00000006691.2"/>
</dbReference>
<accession>A0A8C3MNT4</accession>
<evidence type="ECO:0000313" key="5">
    <source>
        <dbReference type="Ensembl" id="ENSCPVP00000009121.2"/>
    </source>
</evidence>
<dbReference type="Gene3D" id="2.60.40.10">
    <property type="entry name" value="Immunoglobulins"/>
    <property type="match status" value="2"/>
</dbReference>
<dbReference type="AlphaFoldDB" id="A0A8C3MNT4"/>
<evidence type="ECO:0000256" key="1">
    <source>
        <dbReference type="ARBA" id="ARBA00004370"/>
    </source>
</evidence>